<dbReference type="WBParaSite" id="L893_g23047.t1">
    <property type="protein sequence ID" value="L893_g23047.t1"/>
    <property type="gene ID" value="L893_g23047"/>
</dbReference>
<name>A0A1I7Z5H9_9BILA</name>
<evidence type="ECO:0000313" key="2">
    <source>
        <dbReference type="WBParaSite" id="L893_g23047.t1"/>
    </source>
</evidence>
<sequence>MIELEGSRILLNCGPGAKKAISEEDRKKVDVVIATGSFMNAYCLGLFPHAQILLGRDLAAPDSAYTGDHIKDEVVQLGSAIRLEFAGKILSTCVLLDDGRQEVISSRLCGSK</sequence>
<evidence type="ECO:0000313" key="1">
    <source>
        <dbReference type="Proteomes" id="UP000095287"/>
    </source>
</evidence>
<keyword evidence="1" id="KW-1185">Reference proteome</keyword>
<dbReference type="Proteomes" id="UP000095287">
    <property type="component" value="Unplaced"/>
</dbReference>
<organism evidence="1 2">
    <name type="scientific">Steinernema glaseri</name>
    <dbReference type="NCBI Taxonomy" id="37863"/>
    <lineage>
        <taxon>Eukaryota</taxon>
        <taxon>Metazoa</taxon>
        <taxon>Ecdysozoa</taxon>
        <taxon>Nematoda</taxon>
        <taxon>Chromadorea</taxon>
        <taxon>Rhabditida</taxon>
        <taxon>Tylenchina</taxon>
        <taxon>Panagrolaimomorpha</taxon>
        <taxon>Strongyloidoidea</taxon>
        <taxon>Steinernematidae</taxon>
        <taxon>Steinernema</taxon>
    </lineage>
</organism>
<proteinExistence type="predicted"/>
<reference evidence="2" key="1">
    <citation type="submission" date="2016-11" db="UniProtKB">
        <authorList>
            <consortium name="WormBaseParasite"/>
        </authorList>
    </citation>
    <scope>IDENTIFICATION</scope>
</reference>
<protein>
    <submittedName>
        <fullName evidence="2">GMC_OxRdtase_N domain-containing protein</fullName>
    </submittedName>
</protein>
<accession>A0A1I7Z5H9</accession>
<dbReference type="AlphaFoldDB" id="A0A1I7Z5H9"/>